<keyword evidence="7" id="KW-1185">Reference proteome</keyword>
<dbReference type="Pfam" id="PF12617">
    <property type="entry name" value="LdpA_C"/>
    <property type="match status" value="1"/>
</dbReference>
<dbReference type="Proteomes" id="UP001497512">
    <property type="component" value="Chromosome 2"/>
</dbReference>
<evidence type="ECO:0000313" key="7">
    <source>
        <dbReference type="Proteomes" id="UP001497512"/>
    </source>
</evidence>
<name>A0ABP0U7X4_9BRYO</name>
<reference evidence="6" key="1">
    <citation type="submission" date="2024-02" db="EMBL/GenBank/DDBJ databases">
        <authorList>
            <consortium name="ELIXIR-Norway"/>
            <consortium name="Elixir Norway"/>
        </authorList>
    </citation>
    <scope>NUCLEOTIDE SEQUENCE</scope>
</reference>
<keyword evidence="3" id="KW-0408">Iron</keyword>
<sequence>MESWTLRTFQQQLGWQRYGLQNMANSCQQGPWFWRIQKLRARISNPRSGVLVSSSSSSSSSLFSFVHLGMKTRKTRRRRGGRTDCRVLRGGNGVAHAHVNNNKEGVTPVLLDQELQESLANLVKRSAKFSSSPETSLRNGCWVKLICGASFEDLADIRNLSLVYTFAGVDCIDCAADSAVVTAVMEGVSTACSLALELHPAASIVIQKPWIMVSINDDEDPHFRKAEFDSAFCPDDCPRPCERVCPASAIVFDRTMIDHSRVFSTISHGEDSFKSSEDPSGGVITERCYGCGRCLPVCPLGLIRARTYVRDLKTVAELLRSNNVDAIEIHTGSGHLRSFEKLVTALAPSLSSLKVIAVSVPDLGESMIPTLREMHSVLLPSLQSLNLWQLDGRPMSGDVGAGATRASVALASRLVTSPDCPPGFLQLAGGTNAHTVHALKKEGLFQSPNKPGGRDAAIAGVAYGGYARKIVAKYLEKVEEETVTQESTESITRLGNESTKQLEHYPSLLLGALQEAIALVAGVKEGQRS</sequence>
<accession>A0ABP0U7X4</accession>
<dbReference type="Gene3D" id="3.30.70.20">
    <property type="match status" value="1"/>
</dbReference>
<gene>
    <name evidence="6" type="ORF">CSSPTR1EN2_LOCUS12396</name>
</gene>
<dbReference type="SUPFAM" id="SSF54862">
    <property type="entry name" value="4Fe-4S ferredoxins"/>
    <property type="match status" value="1"/>
</dbReference>
<dbReference type="PANTHER" id="PTHR24960">
    <property type="entry name" value="PHOTOSYSTEM I IRON-SULFUR CENTER-RELATED"/>
    <property type="match status" value="1"/>
</dbReference>
<organism evidence="6 7">
    <name type="scientific">Sphagnum troendelagicum</name>
    <dbReference type="NCBI Taxonomy" id="128251"/>
    <lineage>
        <taxon>Eukaryota</taxon>
        <taxon>Viridiplantae</taxon>
        <taxon>Streptophyta</taxon>
        <taxon>Embryophyta</taxon>
        <taxon>Bryophyta</taxon>
        <taxon>Sphagnophytina</taxon>
        <taxon>Sphagnopsida</taxon>
        <taxon>Sphagnales</taxon>
        <taxon>Sphagnaceae</taxon>
        <taxon>Sphagnum</taxon>
    </lineage>
</organism>
<keyword evidence="2" id="KW-0479">Metal-binding</keyword>
<evidence type="ECO:0000256" key="3">
    <source>
        <dbReference type="ARBA" id="ARBA00023004"/>
    </source>
</evidence>
<dbReference type="InterPro" id="IPR017900">
    <property type="entry name" value="4Fe4S_Fe_S_CS"/>
</dbReference>
<evidence type="ECO:0000313" key="6">
    <source>
        <dbReference type="EMBL" id="CAK9214767.1"/>
    </source>
</evidence>
<dbReference type="PROSITE" id="PS51379">
    <property type="entry name" value="4FE4S_FER_2"/>
    <property type="match status" value="2"/>
</dbReference>
<feature type="domain" description="4Fe-4S ferredoxin-type" evidence="5">
    <location>
        <begin position="224"/>
        <end position="255"/>
    </location>
</feature>
<evidence type="ECO:0000256" key="1">
    <source>
        <dbReference type="ARBA" id="ARBA00022485"/>
    </source>
</evidence>
<evidence type="ECO:0000256" key="4">
    <source>
        <dbReference type="ARBA" id="ARBA00023014"/>
    </source>
</evidence>
<dbReference type="InterPro" id="IPR017896">
    <property type="entry name" value="4Fe4S_Fe-S-bd"/>
</dbReference>
<evidence type="ECO:0000256" key="2">
    <source>
        <dbReference type="ARBA" id="ARBA00022723"/>
    </source>
</evidence>
<dbReference type="InterPro" id="IPR050157">
    <property type="entry name" value="PSI_iron-sulfur_center"/>
</dbReference>
<dbReference type="InterPro" id="IPR021039">
    <property type="entry name" value="Fe-S-bd_prot_LdpA_C"/>
</dbReference>
<keyword evidence="4" id="KW-0411">Iron-sulfur</keyword>
<keyword evidence="1" id="KW-0004">4Fe-4S</keyword>
<dbReference type="InterPro" id="IPR057431">
    <property type="entry name" value="LdpA_Fe-S-bd"/>
</dbReference>
<feature type="domain" description="4Fe-4S ferredoxin-type" evidence="5">
    <location>
        <begin position="279"/>
        <end position="308"/>
    </location>
</feature>
<dbReference type="PROSITE" id="PS00198">
    <property type="entry name" value="4FE4S_FER_1"/>
    <property type="match status" value="1"/>
</dbReference>
<dbReference type="EMBL" id="OZ019894">
    <property type="protein sequence ID" value="CAK9214767.1"/>
    <property type="molecule type" value="Genomic_DNA"/>
</dbReference>
<evidence type="ECO:0000259" key="5">
    <source>
        <dbReference type="PROSITE" id="PS51379"/>
    </source>
</evidence>
<dbReference type="PANTHER" id="PTHR24960:SF79">
    <property type="entry name" value="PHOTOSYSTEM I IRON-SULFUR CENTER"/>
    <property type="match status" value="1"/>
</dbReference>
<protein>
    <recommendedName>
        <fullName evidence="5">4Fe-4S ferredoxin-type domain-containing protein</fullName>
    </recommendedName>
</protein>
<dbReference type="Pfam" id="PF25160">
    <property type="entry name" value="LdpA_Fe-S-bd"/>
    <property type="match status" value="1"/>
</dbReference>
<proteinExistence type="predicted"/>